<dbReference type="Gene3D" id="1.10.8.680">
    <property type="entry name" value="Ypt/Rab-GAP domain of gyp1p, domain 2"/>
    <property type="match status" value="1"/>
</dbReference>
<keyword evidence="5" id="KW-0343">GTPase activation</keyword>
<keyword evidence="8" id="KW-0458">Lysosome</keyword>
<feature type="domain" description="Rab-GAP TBC" evidence="11">
    <location>
        <begin position="49"/>
        <end position="226"/>
    </location>
</feature>
<evidence type="ECO:0000256" key="3">
    <source>
        <dbReference type="ARBA" id="ARBA00004656"/>
    </source>
</evidence>
<proteinExistence type="predicted"/>
<organism evidence="12 13">
    <name type="scientific">Callosobruchus maculatus</name>
    <name type="common">Southern cowpea weevil</name>
    <name type="synonym">Pulse bruchid</name>
    <dbReference type="NCBI Taxonomy" id="64391"/>
    <lineage>
        <taxon>Eukaryota</taxon>
        <taxon>Metazoa</taxon>
        <taxon>Ecdysozoa</taxon>
        <taxon>Arthropoda</taxon>
        <taxon>Hexapoda</taxon>
        <taxon>Insecta</taxon>
        <taxon>Pterygota</taxon>
        <taxon>Neoptera</taxon>
        <taxon>Endopterygota</taxon>
        <taxon>Coleoptera</taxon>
        <taxon>Polyphaga</taxon>
        <taxon>Cucujiformia</taxon>
        <taxon>Chrysomeloidea</taxon>
        <taxon>Chrysomelidae</taxon>
        <taxon>Bruchinae</taxon>
        <taxon>Bruchini</taxon>
        <taxon>Callosobruchus</taxon>
    </lineage>
</organism>
<evidence type="ECO:0000256" key="8">
    <source>
        <dbReference type="ARBA" id="ARBA00023228"/>
    </source>
</evidence>
<dbReference type="GO" id="GO:0031410">
    <property type="term" value="C:cytoplasmic vesicle"/>
    <property type="evidence" value="ECO:0007669"/>
    <property type="project" value="UniProtKB-SubCell"/>
</dbReference>
<dbReference type="Pfam" id="PF00566">
    <property type="entry name" value="RabGAP-TBC"/>
    <property type="match status" value="1"/>
</dbReference>
<dbReference type="SUPFAM" id="SSF47923">
    <property type="entry name" value="Ypt/Rab-GAP domain of gyp1p"/>
    <property type="match status" value="2"/>
</dbReference>
<keyword evidence="9" id="KW-0968">Cytoplasmic vesicle</keyword>
<evidence type="ECO:0000256" key="1">
    <source>
        <dbReference type="ARBA" id="ARBA00004514"/>
    </source>
</evidence>
<dbReference type="GO" id="GO:0005096">
    <property type="term" value="F:GTPase activator activity"/>
    <property type="evidence" value="ECO:0007669"/>
    <property type="project" value="UniProtKB-KW"/>
</dbReference>
<dbReference type="PANTHER" id="PTHR13530">
    <property type="entry name" value="TBC1 DOMAIN FAMILY MEMBER 7"/>
    <property type="match status" value="1"/>
</dbReference>
<evidence type="ECO:0000256" key="7">
    <source>
        <dbReference type="ARBA" id="ARBA00023136"/>
    </source>
</evidence>
<evidence type="ECO:0000313" key="13">
    <source>
        <dbReference type="Proteomes" id="UP000410492"/>
    </source>
</evidence>
<evidence type="ECO:0000256" key="10">
    <source>
        <dbReference type="ARBA" id="ARBA00046045"/>
    </source>
</evidence>
<evidence type="ECO:0000256" key="2">
    <source>
        <dbReference type="ARBA" id="ARBA00004541"/>
    </source>
</evidence>
<keyword evidence="13" id="KW-1185">Reference proteome</keyword>
<keyword evidence="7" id="KW-0472">Membrane</keyword>
<comment type="subcellular location">
    <subcellularLocation>
        <location evidence="1">Cytoplasm</location>
        <location evidence="1">Cytosol</location>
    </subcellularLocation>
    <subcellularLocation>
        <location evidence="2">Cytoplasmic vesicle</location>
    </subcellularLocation>
    <subcellularLocation>
        <location evidence="3">Lysosome membrane</location>
    </subcellularLocation>
</comment>
<comment type="function">
    <text evidence="10">Non-catalytic component of the TSC-TBC complex, a multiprotein complex that acts as a negative regulator of the canonical mTORC1 complex, an evolutionarily conserved central nutrient sensor that stimulates anabolic reactions and macromolecule biosynthesis to promote cellular biomass generation and growth. The TSC-TBC complex acts as a GTPase-activating protein (GAP) for the small GTPase RHEB, a direct activator of the protein kinase activity of mTORC1. In absence of nutrients, the TSC-TBC complex inhibits mTORC1, thereby preventing phosphorylation of ribosomal protein S6 kinase (RPS6KB1 and RPS6KB2) and EIF4EBP1 (4E-BP1) by the mTORC1 signaling. The TSC-TBC complex is inactivated in response to nutrients, relieving inhibition of mTORC1.</text>
</comment>
<dbReference type="Gene3D" id="1.10.472.80">
    <property type="entry name" value="Ypt/Rab-GAP domain of gyp1p, domain 3"/>
    <property type="match status" value="1"/>
</dbReference>
<name>A0A653CAY4_CALMS</name>
<evidence type="ECO:0000256" key="6">
    <source>
        <dbReference type="ARBA" id="ARBA00022490"/>
    </source>
</evidence>
<reference evidence="12 13" key="1">
    <citation type="submission" date="2019-01" db="EMBL/GenBank/DDBJ databases">
        <authorList>
            <person name="Sayadi A."/>
        </authorList>
    </citation>
    <scope>NUCLEOTIDE SEQUENCE [LARGE SCALE GENOMIC DNA]</scope>
</reference>
<dbReference type="InterPro" id="IPR039842">
    <property type="entry name" value="TBC1D7"/>
</dbReference>
<gene>
    <name evidence="12" type="ORF">CALMAC_LOCUS7645</name>
</gene>
<dbReference type="OrthoDB" id="16510at2759"/>
<evidence type="ECO:0000259" key="11">
    <source>
        <dbReference type="PROSITE" id="PS50086"/>
    </source>
</evidence>
<accession>A0A653CAY4</accession>
<dbReference type="Proteomes" id="UP000410492">
    <property type="component" value="Unassembled WGS sequence"/>
</dbReference>
<dbReference type="InterPro" id="IPR043039">
    <property type="entry name" value="TBC1D7_dom2"/>
</dbReference>
<dbReference type="InterPro" id="IPR000195">
    <property type="entry name" value="Rab-GAP-TBC_dom"/>
</dbReference>
<evidence type="ECO:0000256" key="4">
    <source>
        <dbReference type="ARBA" id="ARBA00015455"/>
    </source>
</evidence>
<dbReference type="PROSITE" id="PS50086">
    <property type="entry name" value="TBC_RABGAP"/>
    <property type="match status" value="1"/>
</dbReference>
<dbReference type="GO" id="GO:0032007">
    <property type="term" value="P:negative regulation of TOR signaling"/>
    <property type="evidence" value="ECO:0007669"/>
    <property type="project" value="TreeGrafter"/>
</dbReference>
<sequence length="292" mass="34024">MAADERNFRSLYYEKVGFRSVEEKKSLEILLKDKRLDSGKLKQFCLRFSVPAAYRNLVWRILLGVIPVHVECHAFIMEQREQEYNDLLRALNVMGIVDQNTLKAQVFLAMWLLHTGNFTYDCNILADNGFLPIVQCFMQFFDNNTDIYWLAKNFYDNVRKFQADIPKLVERTHILLEREDSAYYKVLVNNGILDNLPINKWFDCCFAGILNDSALAKIWDKICGGSNKILVYVAVILITNLKHRLIKCTNNKDIIQCVKYITEETADVIVNKSIELWQQFNSPLTIHDKPKP</sequence>
<dbReference type="GO" id="GO:0005765">
    <property type="term" value="C:lysosomal membrane"/>
    <property type="evidence" value="ECO:0007669"/>
    <property type="project" value="UniProtKB-SubCell"/>
</dbReference>
<protein>
    <recommendedName>
        <fullName evidence="4">TBC1 domain family member 7</fullName>
    </recommendedName>
</protein>
<dbReference type="AlphaFoldDB" id="A0A653CAY4"/>
<dbReference type="EMBL" id="CAACVG010007366">
    <property type="protein sequence ID" value="VEN45065.1"/>
    <property type="molecule type" value="Genomic_DNA"/>
</dbReference>
<evidence type="ECO:0000256" key="5">
    <source>
        <dbReference type="ARBA" id="ARBA00022468"/>
    </source>
</evidence>
<dbReference type="PANTHER" id="PTHR13530:SF3">
    <property type="entry name" value="TBC1 DOMAIN FAMILY MEMBER 7"/>
    <property type="match status" value="1"/>
</dbReference>
<dbReference type="Gene3D" id="1.10.10.750">
    <property type="entry name" value="Ypt/Rab-GAP domain of gyp1p, domain 1"/>
    <property type="match status" value="1"/>
</dbReference>
<dbReference type="GO" id="GO:0005829">
    <property type="term" value="C:cytosol"/>
    <property type="evidence" value="ECO:0007669"/>
    <property type="project" value="UniProtKB-SubCell"/>
</dbReference>
<evidence type="ECO:0000313" key="12">
    <source>
        <dbReference type="EMBL" id="VEN45065.1"/>
    </source>
</evidence>
<evidence type="ECO:0000256" key="9">
    <source>
        <dbReference type="ARBA" id="ARBA00023329"/>
    </source>
</evidence>
<dbReference type="InterPro" id="IPR035969">
    <property type="entry name" value="Rab-GAP_TBC_sf"/>
</dbReference>
<keyword evidence="6" id="KW-0963">Cytoplasm</keyword>